<accession>A0A1N6J2V3</accession>
<dbReference type="Proteomes" id="UP000185151">
    <property type="component" value="Unassembled WGS sequence"/>
</dbReference>
<sequence>MKLRRWGIEAFVTLCFGLSHLPDAHADASVGAVLPLTGSSASIGEDQRRGIELAVAKINAQGGVLGQKLQVRIEDSGGGANTALDAARKLATVDHVPVVLGEFSSSITIPVGQFLVRQGDVHVNIGSSSQQIRKIGPGSFSVIGLDNLSARFAAQDVFDRKLRRVAFIAPNNGYGQGIADEFKKRFEALGGTVAALVLYTEGQSTYRRELEQMARANPDAYVYSAYGQEAATINRQAYDMQLNRSPWYGIYLTMCTSDTPPQIARGQIGLEVASGGAGAKAYEEAYEAAYKEAPRSAFGSYAYDATMLSAAAINYAHSTDPAKIRLAFDALGEKYAGVTGTISFDSDGQRIAQPYEKVSFKQTVAAQ</sequence>
<dbReference type="InterPro" id="IPR051010">
    <property type="entry name" value="BCAA_transport"/>
</dbReference>
<evidence type="ECO:0000256" key="2">
    <source>
        <dbReference type="ARBA" id="ARBA00022729"/>
    </source>
</evidence>
<organism evidence="4 5">
    <name type="scientific">Paraburkholderia phenazinium</name>
    <dbReference type="NCBI Taxonomy" id="60549"/>
    <lineage>
        <taxon>Bacteria</taxon>
        <taxon>Pseudomonadati</taxon>
        <taxon>Pseudomonadota</taxon>
        <taxon>Betaproteobacteria</taxon>
        <taxon>Burkholderiales</taxon>
        <taxon>Burkholderiaceae</taxon>
        <taxon>Paraburkholderia</taxon>
    </lineage>
</organism>
<name>A0A1N6J2V3_9BURK</name>
<dbReference type="EMBL" id="FSRU01000001">
    <property type="protein sequence ID" value="SIO38581.1"/>
    <property type="molecule type" value="Genomic_DNA"/>
</dbReference>
<evidence type="ECO:0000259" key="3">
    <source>
        <dbReference type="Pfam" id="PF13458"/>
    </source>
</evidence>
<dbReference type="PANTHER" id="PTHR30483">
    <property type="entry name" value="LEUCINE-SPECIFIC-BINDING PROTEIN"/>
    <property type="match status" value="1"/>
</dbReference>
<gene>
    <name evidence="4" type="ORF">SAMN05444165_2736</name>
</gene>
<keyword evidence="5" id="KW-1185">Reference proteome</keyword>
<protein>
    <submittedName>
        <fullName evidence="4">Amino acid/amide ABC transporter substrate-binding protein, HAAT family</fullName>
    </submittedName>
</protein>
<dbReference type="Pfam" id="PF13458">
    <property type="entry name" value="Peripla_BP_6"/>
    <property type="match status" value="1"/>
</dbReference>
<dbReference type="PANTHER" id="PTHR30483:SF6">
    <property type="entry name" value="PERIPLASMIC BINDING PROTEIN OF ABC TRANSPORTER FOR NATURAL AMINO ACIDS"/>
    <property type="match status" value="1"/>
</dbReference>
<dbReference type="InterPro" id="IPR028081">
    <property type="entry name" value="Leu-bd"/>
</dbReference>
<reference evidence="4 5" key="1">
    <citation type="submission" date="2016-11" db="EMBL/GenBank/DDBJ databases">
        <authorList>
            <person name="Jaros S."/>
            <person name="Januszkiewicz K."/>
            <person name="Wedrychowicz H."/>
        </authorList>
    </citation>
    <scope>NUCLEOTIDE SEQUENCE [LARGE SCALE GENOMIC DNA]</scope>
    <source>
        <strain evidence="4 5">GAS95</strain>
    </source>
</reference>
<keyword evidence="2" id="KW-0732">Signal</keyword>
<dbReference type="OrthoDB" id="5469508at2"/>
<dbReference type="SUPFAM" id="SSF53822">
    <property type="entry name" value="Periplasmic binding protein-like I"/>
    <property type="match status" value="1"/>
</dbReference>
<evidence type="ECO:0000313" key="4">
    <source>
        <dbReference type="EMBL" id="SIO38581.1"/>
    </source>
</evidence>
<evidence type="ECO:0000256" key="1">
    <source>
        <dbReference type="ARBA" id="ARBA00010062"/>
    </source>
</evidence>
<dbReference type="Gene3D" id="3.40.50.2300">
    <property type="match status" value="2"/>
</dbReference>
<dbReference type="AlphaFoldDB" id="A0A1N6J2V3"/>
<feature type="domain" description="Leucine-binding protein" evidence="3">
    <location>
        <begin position="30"/>
        <end position="355"/>
    </location>
</feature>
<proteinExistence type="inferred from homology"/>
<dbReference type="RefSeq" id="WP_074296137.1">
    <property type="nucleotide sequence ID" value="NZ_FSRU01000001.1"/>
</dbReference>
<evidence type="ECO:0000313" key="5">
    <source>
        <dbReference type="Proteomes" id="UP000185151"/>
    </source>
</evidence>
<comment type="similarity">
    <text evidence="1">Belongs to the leucine-binding protein family.</text>
</comment>
<dbReference type="InterPro" id="IPR028082">
    <property type="entry name" value="Peripla_BP_I"/>
</dbReference>
<dbReference type="CDD" id="cd06346">
    <property type="entry name" value="PBP1_ABC_ligand_binding-like"/>
    <property type="match status" value="1"/>
</dbReference>